<dbReference type="Pfam" id="PF21818">
    <property type="entry name" value="DUF6884"/>
    <property type="match status" value="1"/>
</dbReference>
<dbReference type="InterPro" id="IPR049311">
    <property type="entry name" value="GIY_YIG_cat"/>
</dbReference>
<gene>
    <name evidence="4" type="ORF">LP52_22215</name>
</gene>
<evidence type="ECO:0000313" key="5">
    <source>
        <dbReference type="Proteomes" id="UP000031675"/>
    </source>
</evidence>
<feature type="domain" description="DUF6884" evidence="2">
    <location>
        <begin position="81"/>
        <end position="214"/>
    </location>
</feature>
<accession>A0A0C2FCU1</accession>
<feature type="domain" description="DUF7662" evidence="3">
    <location>
        <begin position="2"/>
        <end position="52"/>
    </location>
</feature>
<dbReference type="InterPro" id="IPR049251">
    <property type="entry name" value="DUF6884"/>
</dbReference>
<dbReference type="Proteomes" id="UP000031675">
    <property type="component" value="Unassembled WGS sequence"/>
</dbReference>
<comment type="caution">
    <text evidence="4">The sequence shown here is derived from an EMBL/GenBank/DDBJ whole genome shotgun (WGS) entry which is preliminary data.</text>
</comment>
<feature type="domain" description="GIY-YIG catalytic" evidence="1">
    <location>
        <begin position="287"/>
        <end position="404"/>
    </location>
</feature>
<keyword evidence="5" id="KW-1185">Reference proteome</keyword>
<dbReference type="InterPro" id="IPR056079">
    <property type="entry name" value="DUF7662"/>
</dbReference>
<name>A0A0C2FCU1_9ACTN</name>
<proteinExistence type="predicted"/>
<dbReference type="Pfam" id="PF20815">
    <property type="entry name" value="GIY_YIG_2"/>
    <property type="match status" value="1"/>
</dbReference>
<evidence type="ECO:0000259" key="1">
    <source>
        <dbReference type="Pfam" id="PF20815"/>
    </source>
</evidence>
<dbReference type="STRING" id="183763.LP52_22215"/>
<protein>
    <submittedName>
        <fullName evidence="4">Uncharacterized protein</fullName>
    </submittedName>
</protein>
<organism evidence="4 5">
    <name type="scientific">Streptomonospora alba</name>
    <dbReference type="NCBI Taxonomy" id="183763"/>
    <lineage>
        <taxon>Bacteria</taxon>
        <taxon>Bacillati</taxon>
        <taxon>Actinomycetota</taxon>
        <taxon>Actinomycetes</taxon>
        <taxon>Streptosporangiales</taxon>
        <taxon>Nocardiopsidaceae</taxon>
        <taxon>Streptomonospora</taxon>
    </lineage>
</organism>
<evidence type="ECO:0000313" key="4">
    <source>
        <dbReference type="EMBL" id="KIH96989.1"/>
    </source>
</evidence>
<dbReference type="AlphaFoldDB" id="A0A0C2FCU1"/>
<evidence type="ECO:0000259" key="3">
    <source>
        <dbReference type="Pfam" id="PF24698"/>
    </source>
</evidence>
<evidence type="ECO:0000259" key="2">
    <source>
        <dbReference type="Pfam" id="PF21818"/>
    </source>
</evidence>
<dbReference type="Pfam" id="PF24698">
    <property type="entry name" value="DUF7662"/>
    <property type="match status" value="1"/>
</dbReference>
<dbReference type="OrthoDB" id="2866199at2"/>
<dbReference type="EMBL" id="JROO01000045">
    <property type="protein sequence ID" value="KIH96989.1"/>
    <property type="molecule type" value="Genomic_DNA"/>
</dbReference>
<sequence length="411" mass="44506">MTFAWAELDDLVGGLPRSAYEHAAFWKGVRPGWPGFTAVNVEVNRSVTFVRRSADAVTARRPRSASTAPRQPAGAVAADLVLVGCVRTKLDRAAPAQDLYTSPLFVKQRAYAEATGAPWFVLSAKHGLVPPTTVLEPYELHLSKAPRSYREGWGTMVTERLTDVAGPLAGKVVEVHAASAYADAIRDRLVDERADVREPLRGLPLGKRLAWYNRSDAAQATATAAGPAPETASLVERLGSCTSTITPAEFLARGGAGLRLPGLYSWWVDRDGAADLSAGLGLPVEPGLIYAGLAGATRPRSGRRSKNTLWARIRGMHLGGRHAFSTFRLSLGSVLASARDESEIDEERLTAWMHGHLRLVAITVEDPDTLDGLETAVLARLDPPLNLDKMPRSPVREQLTRLRRAYGRGSR</sequence>
<reference evidence="5" key="1">
    <citation type="journal article" date="2015" name="Chem. Biol.">
        <title>Structure, bioactivity, and resistance mechanism of streptomonomicin, an unusual lasso Peptide from an understudied halophilic actinomycete.</title>
        <authorList>
            <person name="Metelev M."/>
            <person name="Tietz J.I."/>
            <person name="Melby J.O."/>
            <person name="Blair P.M."/>
            <person name="Zhu L."/>
            <person name="Livnat I."/>
            <person name="Severinov K."/>
            <person name="Mitchell D.A."/>
        </authorList>
    </citation>
    <scope>NUCLEOTIDE SEQUENCE [LARGE SCALE GENOMIC DNA]</scope>
    <source>
        <strain evidence="5">YIM 90003</strain>
    </source>
</reference>